<dbReference type="InterPro" id="IPR013783">
    <property type="entry name" value="Ig-like_fold"/>
</dbReference>
<keyword evidence="9" id="KW-1185">Reference proteome</keyword>
<dbReference type="SMART" id="SM00710">
    <property type="entry name" value="PbH1"/>
    <property type="match status" value="7"/>
</dbReference>
<evidence type="ECO:0000313" key="8">
    <source>
        <dbReference type="EMBL" id="SEW50287.1"/>
    </source>
</evidence>
<dbReference type="FunFam" id="2.60.40.10:FF:000257">
    <property type="entry name" value="Dyslexia-associated protein KIAA0319-like"/>
    <property type="match status" value="4"/>
</dbReference>
<dbReference type="InterPro" id="IPR029865">
    <property type="entry name" value="KIAA0319-like"/>
</dbReference>
<protein>
    <submittedName>
        <fullName evidence="8">Por secretion system C-terminal sorting domain-containing protein</fullName>
    </submittedName>
</protein>
<proteinExistence type="predicted"/>
<dbReference type="STRING" id="29529.SAMN04488122_3744"/>
<accession>A0A1I0S5F6</accession>
<dbReference type="GO" id="GO:0031410">
    <property type="term" value="C:cytoplasmic vesicle"/>
    <property type="evidence" value="ECO:0007669"/>
    <property type="project" value="TreeGrafter"/>
</dbReference>
<dbReference type="Gene3D" id="2.60.40.10">
    <property type="entry name" value="Immunoglobulins"/>
    <property type="match status" value="7"/>
</dbReference>
<keyword evidence="4" id="KW-0472">Membrane</keyword>
<dbReference type="InterPro" id="IPR059226">
    <property type="entry name" value="Choice_anch_Q_dom"/>
</dbReference>
<dbReference type="OrthoDB" id="9805017at2"/>
<name>A0A1I0S5F6_9BACT</name>
<feature type="chain" id="PRO_5011738451" evidence="6">
    <location>
        <begin position="26"/>
        <end position="1481"/>
    </location>
</feature>
<dbReference type="Pfam" id="PF18962">
    <property type="entry name" value="Por_Secre_tail"/>
    <property type="match status" value="1"/>
</dbReference>
<dbReference type="Pfam" id="PF22352">
    <property type="entry name" value="K319L-like_PKD"/>
    <property type="match status" value="7"/>
</dbReference>
<evidence type="ECO:0000256" key="1">
    <source>
        <dbReference type="ARBA" id="ARBA00004370"/>
    </source>
</evidence>
<keyword evidence="3" id="KW-1133">Transmembrane helix</keyword>
<dbReference type="InterPro" id="IPR012334">
    <property type="entry name" value="Pectin_lyas_fold"/>
</dbReference>
<dbReference type="FunFam" id="2.60.40.10:FF:000061">
    <property type="entry name" value="Dyslexia-associated protein KIAA0319 homolog"/>
    <property type="match status" value="1"/>
</dbReference>
<keyword evidence="5" id="KW-0325">Glycoprotein</keyword>
<dbReference type="SUPFAM" id="SSF53474">
    <property type="entry name" value="alpha/beta-Hydrolases"/>
    <property type="match status" value="1"/>
</dbReference>
<dbReference type="RefSeq" id="WP_143059214.1">
    <property type="nucleotide sequence ID" value="NZ_FOJG01000002.1"/>
</dbReference>
<dbReference type="InterPro" id="IPR026444">
    <property type="entry name" value="Secre_tail"/>
</dbReference>
<dbReference type="PANTHER" id="PTHR46182:SF2">
    <property type="entry name" value="FI19480P1"/>
    <property type="match status" value="1"/>
</dbReference>
<dbReference type="Gene3D" id="2.160.20.10">
    <property type="entry name" value="Single-stranded right-handed beta-helix, Pectin lyase-like"/>
    <property type="match status" value="1"/>
</dbReference>
<dbReference type="NCBIfam" id="NF041518">
    <property type="entry name" value="choice_anch_Q"/>
    <property type="match status" value="1"/>
</dbReference>
<dbReference type="SUPFAM" id="SSF49299">
    <property type="entry name" value="PKD domain"/>
    <property type="match status" value="7"/>
</dbReference>
<dbReference type="EMBL" id="FOJG01000002">
    <property type="protein sequence ID" value="SEW50287.1"/>
    <property type="molecule type" value="Genomic_DNA"/>
</dbReference>
<organism evidence="8 9">
    <name type="scientific">Chitinophaga arvensicola</name>
    <dbReference type="NCBI Taxonomy" id="29529"/>
    <lineage>
        <taxon>Bacteria</taxon>
        <taxon>Pseudomonadati</taxon>
        <taxon>Bacteroidota</taxon>
        <taxon>Chitinophagia</taxon>
        <taxon>Chitinophagales</taxon>
        <taxon>Chitinophagaceae</taxon>
        <taxon>Chitinophaga</taxon>
    </lineage>
</organism>
<dbReference type="SMART" id="SM00089">
    <property type="entry name" value="PKD"/>
    <property type="match status" value="7"/>
</dbReference>
<evidence type="ECO:0000313" key="9">
    <source>
        <dbReference type="Proteomes" id="UP000199310"/>
    </source>
</evidence>
<reference evidence="9" key="1">
    <citation type="submission" date="2016-10" db="EMBL/GenBank/DDBJ databases">
        <authorList>
            <person name="Varghese N."/>
            <person name="Submissions S."/>
        </authorList>
    </citation>
    <scope>NUCLEOTIDE SEQUENCE [LARGE SCALE GENOMIC DNA]</scope>
    <source>
        <strain evidence="9">DSM 3695</strain>
    </source>
</reference>
<gene>
    <name evidence="8" type="ORF">SAMN04488122_3744</name>
</gene>
<evidence type="ECO:0000256" key="2">
    <source>
        <dbReference type="ARBA" id="ARBA00022692"/>
    </source>
</evidence>
<evidence type="ECO:0000256" key="3">
    <source>
        <dbReference type="ARBA" id="ARBA00022989"/>
    </source>
</evidence>
<dbReference type="InterPro" id="IPR006626">
    <property type="entry name" value="PbH1"/>
</dbReference>
<keyword evidence="6" id="KW-0732">Signal</keyword>
<dbReference type="Gene3D" id="3.40.50.1820">
    <property type="entry name" value="alpha/beta hydrolase"/>
    <property type="match status" value="1"/>
</dbReference>
<dbReference type="InterPro" id="IPR029058">
    <property type="entry name" value="AB_hydrolase_fold"/>
</dbReference>
<evidence type="ECO:0000256" key="6">
    <source>
        <dbReference type="SAM" id="SignalP"/>
    </source>
</evidence>
<sequence>MKNRLLINGLALFVLMLTWSSAIYAQGDQTAISVKLSASESNGAWLHLPDDYNSTSDRYPLLVFLHGVGEKGTGSDINKVLAWGVPKMISQGAKMQFTVNGKLFKFITVSPQIPGGFCSADQMENILADIQARYRVDANRIYITGLSAGGYGTWNYVARDVKYSNKIAAIVPVSAAPIDKPVEPGLCNIATSKVAVWDICGSADAFFQYVEPYINQINNTCNAPIKAISTTVAGAGHNGDTWDRAYDVTNKYYTPNIYEWMLQYSKDGAVNPPVNTPPTVKLASTSIALTLPSNTTTLDGSASSAASGNTIKTYQWKAISGPAATINGATLAKATLQNLVAGTYVYELAVTDNNNMTATARVTVTVAAAPAAGGCAGCKFTISPGTDGGAYIDGGAMGFKPGDTVCVKAGNYTYMQFYNFSGAAGKPVVFINCGGVVQVGSGGSYGIVFNNAKYFKITGSGSSDQYGFKIDGGAAYLNAGLGIGVGCTDYEGEKIEVTHTDVGILAKINPTCDPTTQYPNFSIRNVSFHDLYIHNTRGEGMYIGNTASAGEVITGCPAGNINVIPPRIYNLKIYNVITDGTGWDGIQVASAPQNVEIYNNRVSNFGVQNLNSQQAGIILGGASNGSVHHNVIIKGTGNGIEVFGQGLCKVYNNVVVNTGQDGTAEGQDAIFADDRPTPAEYVPLYVYMVNNTVVGSGRDGIRLLSTYGTLAKGNIIANNFVVASGPRGSASGISVMPGVDWSNQTNISATTVAAALFKDPANNDYHLQATSPAVDKGTDLTSIGITTDLDGNPRPYNKIFDAGAYEYSGNAPVNKPPVANAGSNITIALPTNTVQLDGSASSDPDGSIAAYKWTKVSGPDGAVIVSDAAAKTAVNNLVQGVYVFELTVTDNIGASATSRVTVTVNAAPPANKPPVANAGSNVTITLPTNTVSLDGSASSDPDGSVTAFQWTQVSGPSTAVLSTPAAAKTNATQLVAGTYIFELKVTDNSDATATARVTITVNAAPVNQLPVANAGSNVTITLPANTVQLDGSASSDPDGSITAFKWTQVSGPANATLSAATSAKTTASQLVAGTYIFELQVTDNSNATATARVTVTVNSAVPANKPPIADAGANITITLPVSTAQLNGSGSTDPDGTITAYQWSQVSGPGNAVISTPTAVRANISQLVAGTYIFELQVTDNSNATSKARVTVTVNQAIPSNQPPVANAGANITITLPVSTAQLNGSGSTDPDGTIAAYQWSQVSGPNNAVISTPAAVRTNISQLVAGTYIFQLQVADNLGATATARVTVTVNNASPSNQSPVAIAGNDQKVVLSDELVLLNGSASYDPDGTIVAYRWELISGSSSATITNATNARAFAHFTEGGVYVFRLTVTDNDNAISQSQVTLTVMNGDNHDTDIRVYPNPATQVLRLTASAAFNEGLPLNLFIYHVSGRIAKNIYIGNPRDWTRTIDIHDLPVGMYLLKITDSRQLNVIRKFIKVDF</sequence>
<dbReference type="NCBIfam" id="TIGR04183">
    <property type="entry name" value="Por_Secre_tail"/>
    <property type="match status" value="1"/>
</dbReference>
<evidence type="ECO:0000259" key="7">
    <source>
        <dbReference type="PROSITE" id="PS50093"/>
    </source>
</evidence>
<keyword evidence="2" id="KW-0812">Transmembrane</keyword>
<dbReference type="PANTHER" id="PTHR46182">
    <property type="entry name" value="FI19480P1"/>
    <property type="match status" value="1"/>
</dbReference>
<dbReference type="InterPro" id="IPR022409">
    <property type="entry name" value="PKD/Chitinase_dom"/>
</dbReference>
<evidence type="ECO:0000256" key="4">
    <source>
        <dbReference type="ARBA" id="ARBA00023136"/>
    </source>
</evidence>
<dbReference type="InterPro" id="IPR011050">
    <property type="entry name" value="Pectin_lyase_fold/virulence"/>
</dbReference>
<feature type="signal peptide" evidence="6">
    <location>
        <begin position="1"/>
        <end position="25"/>
    </location>
</feature>
<feature type="domain" description="PKD" evidence="7">
    <location>
        <begin position="1026"/>
        <end position="1104"/>
    </location>
</feature>
<dbReference type="CDD" id="cd00146">
    <property type="entry name" value="PKD"/>
    <property type="match status" value="2"/>
</dbReference>
<dbReference type="SUPFAM" id="SSF51126">
    <property type="entry name" value="Pectin lyase-like"/>
    <property type="match status" value="1"/>
</dbReference>
<dbReference type="InterPro" id="IPR000601">
    <property type="entry name" value="PKD_dom"/>
</dbReference>
<dbReference type="InterPro" id="IPR035986">
    <property type="entry name" value="PKD_dom_sf"/>
</dbReference>
<dbReference type="GO" id="GO:0016020">
    <property type="term" value="C:membrane"/>
    <property type="evidence" value="ECO:0007669"/>
    <property type="project" value="UniProtKB-SubCell"/>
</dbReference>
<feature type="domain" description="PKD" evidence="7">
    <location>
        <begin position="1301"/>
        <end position="1388"/>
    </location>
</feature>
<dbReference type="PROSITE" id="PS50093">
    <property type="entry name" value="PKD"/>
    <property type="match status" value="2"/>
</dbReference>
<dbReference type="Proteomes" id="UP000199310">
    <property type="component" value="Unassembled WGS sequence"/>
</dbReference>
<evidence type="ECO:0000256" key="5">
    <source>
        <dbReference type="ARBA" id="ARBA00023180"/>
    </source>
</evidence>
<comment type="subcellular location">
    <subcellularLocation>
        <location evidence="1">Membrane</location>
    </subcellularLocation>
</comment>